<organism evidence="2 3">
    <name type="scientific">Bifidobacterium adolescentis</name>
    <dbReference type="NCBI Taxonomy" id="1680"/>
    <lineage>
        <taxon>Bacteria</taxon>
        <taxon>Bacillati</taxon>
        <taxon>Actinomycetota</taxon>
        <taxon>Actinomycetes</taxon>
        <taxon>Bifidobacteriales</taxon>
        <taxon>Bifidobacteriaceae</taxon>
        <taxon>Bifidobacterium</taxon>
    </lineage>
</organism>
<dbReference type="AlphaFoldDB" id="A0A7J5MY01"/>
<accession>A0A7J5MY01</accession>
<feature type="compositionally biased region" description="Polar residues" evidence="1">
    <location>
        <begin position="481"/>
        <end position="490"/>
    </location>
</feature>
<gene>
    <name evidence="2" type="ORF">GA752_05110</name>
</gene>
<name>A0A7J5MY01_BIFAD</name>
<proteinExistence type="predicted"/>
<dbReference type="InterPro" id="IPR021145">
    <property type="entry name" value="Portal_protein_SPP1_Gp6-like"/>
</dbReference>
<evidence type="ECO:0000256" key="1">
    <source>
        <dbReference type="SAM" id="MobiDB-lite"/>
    </source>
</evidence>
<feature type="compositionally biased region" description="Polar residues" evidence="1">
    <location>
        <begin position="459"/>
        <end position="472"/>
    </location>
</feature>
<dbReference type="Proteomes" id="UP000437631">
    <property type="component" value="Unassembled WGS sequence"/>
</dbReference>
<comment type="caution">
    <text evidence="2">The sequence shown here is derived from an EMBL/GenBank/DDBJ whole genome shotgun (WGS) entry which is preliminary data.</text>
</comment>
<evidence type="ECO:0000313" key="3">
    <source>
        <dbReference type="Proteomes" id="UP000437631"/>
    </source>
</evidence>
<dbReference type="Pfam" id="PF05133">
    <property type="entry name" value="SPP1_portal"/>
    <property type="match status" value="1"/>
</dbReference>
<protein>
    <submittedName>
        <fullName evidence="2">Phage portal protein</fullName>
    </submittedName>
</protein>
<feature type="region of interest" description="Disordered" evidence="1">
    <location>
        <begin position="446"/>
        <end position="490"/>
    </location>
</feature>
<sequence>MTLLEPLPATVAGLTPDEDDAFRRLTAKIIRHRTRNRIRTVYYNGRNELHDLGYSLPPIAKDVEIVVGWPEKAIEGLANRVVLDGITTQDGSDLSKQVSDLLDANDLAQTAENAHTDALVHSCSFVAALQGTPDRGEPAAIIQEFPADVATGTWDSRIHGLTEALLYDVDEDETYGRQIRACYLMLPGKLIGCARRDWQWSVYARTEWQGRLPVELLAYRPDSKRPFGRSRISRTVMSLTDSAVRTFLRSEVQAELYSVPPRYFLGVTEDMFRGKDGTLKPRWQIMLDQVLALPRDKQGNLPQVGTFTQASFEPHAAQLRQTASMFAAATSLPPDSMGVLTGNPSSAEAIDKAVKELCLNAESCQRRFGPAWERIIATAARIAGDGQATAVSSQWRNPATPSRAAAADAAVKLVGANILPADSDVTYDMLDLSDRQRQTLRREQRAKRAQQALDRIDQTIATQQQGADNANGQPAAENAGSPGQTARPTA</sequence>
<reference evidence="2 3" key="1">
    <citation type="journal article" date="2019" name="Nat. Med.">
        <title>A library of human gut bacterial isolates paired with longitudinal multiomics data enables mechanistic microbiome research.</title>
        <authorList>
            <person name="Poyet M."/>
            <person name="Groussin M."/>
            <person name="Gibbons S.M."/>
            <person name="Avila-Pacheco J."/>
            <person name="Jiang X."/>
            <person name="Kearney S.M."/>
            <person name="Perrotta A.R."/>
            <person name="Berdy B."/>
            <person name="Zhao S."/>
            <person name="Lieberman T.D."/>
            <person name="Swanson P.K."/>
            <person name="Smith M."/>
            <person name="Roesemann S."/>
            <person name="Alexander J.E."/>
            <person name="Rich S.A."/>
            <person name="Livny J."/>
            <person name="Vlamakis H."/>
            <person name="Clish C."/>
            <person name="Bullock K."/>
            <person name="Deik A."/>
            <person name="Scott J."/>
            <person name="Pierce K.A."/>
            <person name="Xavier R.J."/>
            <person name="Alm E.J."/>
        </authorList>
    </citation>
    <scope>NUCLEOTIDE SEQUENCE [LARGE SCALE GENOMIC DNA]</scope>
    <source>
        <strain evidence="2 3">BIOML-A190</strain>
    </source>
</reference>
<evidence type="ECO:0000313" key="2">
    <source>
        <dbReference type="EMBL" id="KAB5746961.1"/>
    </source>
</evidence>
<dbReference type="EMBL" id="WDLT01000004">
    <property type="protein sequence ID" value="KAB5746961.1"/>
    <property type="molecule type" value="Genomic_DNA"/>
</dbReference>